<dbReference type="AlphaFoldDB" id="A0A1F4VCG8"/>
<name>A0A1F4VCG8_UNCKA</name>
<evidence type="ECO:0000313" key="2">
    <source>
        <dbReference type="EMBL" id="OGC54951.1"/>
    </source>
</evidence>
<evidence type="ECO:0008006" key="4">
    <source>
        <dbReference type="Google" id="ProtNLM"/>
    </source>
</evidence>
<comment type="caution">
    <text evidence="2">The sequence shown here is derived from an EMBL/GenBank/DDBJ whole genome shotgun (WGS) entry which is preliminary data.</text>
</comment>
<dbReference type="Proteomes" id="UP000176504">
    <property type="component" value="Unassembled WGS sequence"/>
</dbReference>
<evidence type="ECO:0000313" key="3">
    <source>
        <dbReference type="Proteomes" id="UP000176504"/>
    </source>
</evidence>
<feature type="coiled-coil region" evidence="1">
    <location>
        <begin position="31"/>
        <end position="65"/>
    </location>
</feature>
<accession>A0A1F4VCG8</accession>
<dbReference type="EMBL" id="MEVI01000003">
    <property type="protein sequence ID" value="OGC54951.1"/>
    <property type="molecule type" value="Genomic_DNA"/>
</dbReference>
<sequence length="102" mass="11314">MKKLLPKLFFSLLLTSLLLSIFGRIFVSSKLATTGGEVKNYESEIALLEKENSRLKEEIADISSLYRIKSEAQSLGMVYSPKIEFLTGLPAASANVNLVNKF</sequence>
<protein>
    <recommendedName>
        <fullName evidence="4">Cell division protein FtsL</fullName>
    </recommendedName>
</protein>
<keyword evidence="1" id="KW-0175">Coiled coil</keyword>
<organism evidence="2 3">
    <name type="scientific">candidate division WWE3 bacterium RIFCSPLOWO2_01_FULL_41_18</name>
    <dbReference type="NCBI Taxonomy" id="1802625"/>
    <lineage>
        <taxon>Bacteria</taxon>
        <taxon>Katanobacteria</taxon>
    </lineage>
</organism>
<reference evidence="2 3" key="1">
    <citation type="journal article" date="2016" name="Nat. Commun.">
        <title>Thousands of microbial genomes shed light on interconnected biogeochemical processes in an aquifer system.</title>
        <authorList>
            <person name="Anantharaman K."/>
            <person name="Brown C.T."/>
            <person name="Hug L.A."/>
            <person name="Sharon I."/>
            <person name="Castelle C.J."/>
            <person name="Probst A.J."/>
            <person name="Thomas B.C."/>
            <person name="Singh A."/>
            <person name="Wilkins M.J."/>
            <person name="Karaoz U."/>
            <person name="Brodie E.L."/>
            <person name="Williams K.H."/>
            <person name="Hubbard S.S."/>
            <person name="Banfield J.F."/>
        </authorList>
    </citation>
    <scope>NUCLEOTIDE SEQUENCE [LARGE SCALE GENOMIC DNA]</scope>
</reference>
<gene>
    <name evidence="2" type="ORF">A3A78_03140</name>
</gene>
<evidence type="ECO:0000256" key="1">
    <source>
        <dbReference type="SAM" id="Coils"/>
    </source>
</evidence>
<proteinExistence type="predicted"/>